<evidence type="ECO:0000313" key="4">
    <source>
        <dbReference type="Proteomes" id="UP001209878"/>
    </source>
</evidence>
<dbReference type="Gene3D" id="3.40.50.150">
    <property type="entry name" value="Vaccinia Virus protein VP39"/>
    <property type="match status" value="1"/>
</dbReference>
<gene>
    <name evidence="3" type="ORF">NP493_140g00028</name>
</gene>
<keyword evidence="1" id="KW-0472">Membrane</keyword>
<evidence type="ECO:0000259" key="2">
    <source>
        <dbReference type="Pfam" id="PF05050"/>
    </source>
</evidence>
<name>A0AAD9UG47_RIDPI</name>
<proteinExistence type="predicted"/>
<dbReference type="InterPro" id="IPR006342">
    <property type="entry name" value="FkbM_mtfrase"/>
</dbReference>
<dbReference type="PANTHER" id="PTHR34203">
    <property type="entry name" value="METHYLTRANSFERASE, FKBM FAMILY PROTEIN"/>
    <property type="match status" value="1"/>
</dbReference>
<comment type="caution">
    <text evidence="3">The sequence shown here is derived from an EMBL/GenBank/DDBJ whole genome shotgun (WGS) entry which is preliminary data.</text>
</comment>
<accession>A0AAD9UG47</accession>
<dbReference type="NCBIfam" id="TIGR01444">
    <property type="entry name" value="fkbM_fam"/>
    <property type="match status" value="1"/>
</dbReference>
<feature type="domain" description="Methyltransferase FkbM" evidence="2">
    <location>
        <begin position="164"/>
        <end position="335"/>
    </location>
</feature>
<dbReference type="EMBL" id="JAODUO010000140">
    <property type="protein sequence ID" value="KAK2188192.1"/>
    <property type="molecule type" value="Genomic_DNA"/>
</dbReference>
<dbReference type="Proteomes" id="UP001209878">
    <property type="component" value="Unassembled WGS sequence"/>
</dbReference>
<dbReference type="PANTHER" id="PTHR34203:SF15">
    <property type="entry name" value="SLL1173 PROTEIN"/>
    <property type="match status" value="1"/>
</dbReference>
<keyword evidence="4" id="KW-1185">Reference proteome</keyword>
<reference evidence="3" key="1">
    <citation type="journal article" date="2023" name="Mol. Biol. Evol.">
        <title>Third-Generation Sequencing Reveals the Adaptive Role of the Epigenome in Three Deep-Sea Polychaetes.</title>
        <authorList>
            <person name="Perez M."/>
            <person name="Aroh O."/>
            <person name="Sun Y."/>
            <person name="Lan Y."/>
            <person name="Juniper S.K."/>
            <person name="Young C.R."/>
            <person name="Angers B."/>
            <person name="Qian P.Y."/>
        </authorList>
    </citation>
    <scope>NUCLEOTIDE SEQUENCE</scope>
    <source>
        <strain evidence="3">R07B-5</strain>
    </source>
</reference>
<dbReference type="Pfam" id="PF05050">
    <property type="entry name" value="Methyltransf_21"/>
    <property type="match status" value="1"/>
</dbReference>
<protein>
    <recommendedName>
        <fullName evidence="2">Methyltransferase FkbM domain-containing protein</fullName>
    </recommendedName>
</protein>
<feature type="transmembrane region" description="Helical" evidence="1">
    <location>
        <begin position="40"/>
        <end position="58"/>
    </location>
</feature>
<evidence type="ECO:0000313" key="3">
    <source>
        <dbReference type="EMBL" id="KAK2188192.1"/>
    </source>
</evidence>
<dbReference type="InterPro" id="IPR029063">
    <property type="entry name" value="SAM-dependent_MTases_sf"/>
</dbReference>
<dbReference type="AlphaFoldDB" id="A0AAD9UG47"/>
<dbReference type="InterPro" id="IPR052514">
    <property type="entry name" value="SAM-dependent_MTase"/>
</dbReference>
<organism evidence="3 4">
    <name type="scientific">Ridgeia piscesae</name>
    <name type="common">Tubeworm</name>
    <dbReference type="NCBI Taxonomy" id="27915"/>
    <lineage>
        <taxon>Eukaryota</taxon>
        <taxon>Metazoa</taxon>
        <taxon>Spiralia</taxon>
        <taxon>Lophotrochozoa</taxon>
        <taxon>Annelida</taxon>
        <taxon>Polychaeta</taxon>
        <taxon>Sedentaria</taxon>
        <taxon>Canalipalpata</taxon>
        <taxon>Sabellida</taxon>
        <taxon>Siboglinidae</taxon>
        <taxon>Ridgeia</taxon>
    </lineage>
</organism>
<evidence type="ECO:0000256" key="1">
    <source>
        <dbReference type="SAM" id="Phobius"/>
    </source>
</evidence>
<keyword evidence="1" id="KW-0812">Transmembrane</keyword>
<sequence length="382" mass="43812">MGLLLFTRTYICCRLWPHRFESPHFLRKCFTSALYRCRTYGRYFLLSIIVVCVVHTLISTRRAHPYDRNGAVSDFRLGGELVTSRRREFRPVKHCNIVNLTAPVDEEFNCVRTSTKPPTTVCLYDVFRDVYISHDLQETGVWEPLVTRDFLDVLARDPSAGVIDVGANIGFYSMLAASGGRDVVAVEPYRNSVRRLHKAVTLEDVTARVVIVENAVSDVRTAATVRRAGDNQGDTRIRHGAEPCMGSCSPVVRTVLLDDLLEACRFDRAIMKVDIQGYEHRAFAHAGALFDDIRMTYVFMEWVLMGRHYVAANHTSVDKTLVENMLKFLFERNYRPYTLSSEGERPLDPDVWGAWPDDIVWHLMPNTVEYSKLIRTHFLNWP</sequence>
<dbReference type="SUPFAM" id="SSF53335">
    <property type="entry name" value="S-adenosyl-L-methionine-dependent methyltransferases"/>
    <property type="match status" value="1"/>
</dbReference>
<keyword evidence="1" id="KW-1133">Transmembrane helix</keyword>